<comment type="caution">
    <text evidence="2">The sequence shown here is derived from an EMBL/GenBank/DDBJ whole genome shotgun (WGS) entry which is preliminary data.</text>
</comment>
<protein>
    <submittedName>
        <fullName evidence="2">Agmatine deiminase family protein</fullName>
    </submittedName>
</protein>
<evidence type="ECO:0000256" key="1">
    <source>
        <dbReference type="ARBA" id="ARBA00022801"/>
    </source>
</evidence>
<proteinExistence type="predicted"/>
<dbReference type="SUPFAM" id="SSF55909">
    <property type="entry name" value="Pentein"/>
    <property type="match status" value="1"/>
</dbReference>
<dbReference type="PANTHER" id="PTHR31377">
    <property type="entry name" value="AGMATINE DEIMINASE-RELATED"/>
    <property type="match status" value="1"/>
</dbReference>
<sequence length="349" mass="38692">MNLALIPEWQSSEAVILAWPHEATDWAPWLESARQTYLSLIQHINDSQAGVILLCRESDMADITQRLVADARVLLVGADYNDTWARDFTFLSCGEPNAPYPVEFIFNGWGNKFDASLDNQINQRYLAPLCQQPLRSVSIVAEGGALEIDDSGHLLSTASCLFNPERNGTMSEEEYRAVFAERLGCSDMTILANGHLEGDDTDGHIDTLVRFTPAGGLVIQAAENRPQDSHYEGLSALVSECRQQFPEHTLHLLPLPAMYNGDGERLPASYANYLVCNRSVLLPVYDQPEDAEAVQVMQSAFPEHQIVPVNCATLVQQYGSLHCITMQVPTNTLTTDVIQQLHSGVTRYV</sequence>
<dbReference type="Pfam" id="PF04371">
    <property type="entry name" value="PAD_porph"/>
    <property type="match status" value="1"/>
</dbReference>
<dbReference type="InterPro" id="IPR007466">
    <property type="entry name" value="Peptidyl-Arg-deiminase_porph"/>
</dbReference>
<dbReference type="PANTHER" id="PTHR31377:SF0">
    <property type="entry name" value="AGMATINE DEIMINASE-RELATED"/>
    <property type="match status" value="1"/>
</dbReference>
<keyword evidence="3" id="KW-1185">Reference proteome</keyword>
<name>A0ABT5KYP9_9ALTE</name>
<evidence type="ECO:0000313" key="3">
    <source>
        <dbReference type="Proteomes" id="UP001218788"/>
    </source>
</evidence>
<keyword evidence="1" id="KW-0378">Hydrolase</keyword>
<organism evidence="2 3">
    <name type="scientific">Alteromonas gilva</name>
    <dbReference type="NCBI Taxonomy" id="2987522"/>
    <lineage>
        <taxon>Bacteria</taxon>
        <taxon>Pseudomonadati</taxon>
        <taxon>Pseudomonadota</taxon>
        <taxon>Gammaproteobacteria</taxon>
        <taxon>Alteromonadales</taxon>
        <taxon>Alteromonadaceae</taxon>
        <taxon>Alteromonas/Salinimonas group</taxon>
        <taxon>Alteromonas</taxon>
    </lineage>
</organism>
<gene>
    <name evidence="2" type="ORF">OIK42_03840</name>
</gene>
<evidence type="ECO:0000313" key="2">
    <source>
        <dbReference type="EMBL" id="MDC8829891.1"/>
    </source>
</evidence>
<dbReference type="Gene3D" id="3.75.10.10">
    <property type="entry name" value="L-arginine/glycine Amidinotransferase, Chain A"/>
    <property type="match status" value="1"/>
</dbReference>
<dbReference type="Proteomes" id="UP001218788">
    <property type="component" value="Unassembled WGS sequence"/>
</dbReference>
<reference evidence="2 3" key="1">
    <citation type="submission" date="2022-10" db="EMBL/GenBank/DDBJ databases">
        <title>Alteromonas sp. chi3 Genome sequencing.</title>
        <authorList>
            <person name="Park S."/>
        </authorList>
    </citation>
    <scope>NUCLEOTIDE SEQUENCE [LARGE SCALE GENOMIC DNA]</scope>
    <source>
        <strain evidence="3">chi3</strain>
    </source>
</reference>
<dbReference type="EMBL" id="JAQQXP010000001">
    <property type="protein sequence ID" value="MDC8829891.1"/>
    <property type="molecule type" value="Genomic_DNA"/>
</dbReference>
<dbReference type="RefSeq" id="WP_273638464.1">
    <property type="nucleotide sequence ID" value="NZ_JAQQXP010000001.1"/>
</dbReference>
<accession>A0ABT5KYP9</accession>